<proteinExistence type="predicted"/>
<comment type="caution">
    <text evidence="1">The sequence shown here is derived from an EMBL/GenBank/DDBJ whole genome shotgun (WGS) entry which is preliminary data.</text>
</comment>
<dbReference type="OrthoDB" id="3577835at2"/>
<accession>A0A4R1HYS5</accession>
<evidence type="ECO:0000313" key="2">
    <source>
        <dbReference type="Proteomes" id="UP000295560"/>
    </source>
</evidence>
<evidence type="ECO:0000313" key="1">
    <source>
        <dbReference type="EMBL" id="TCK25249.1"/>
    </source>
</evidence>
<dbReference type="RefSeq" id="WP_132421569.1">
    <property type="nucleotide sequence ID" value="NZ_SMFZ01000001.1"/>
</dbReference>
<reference evidence="1 2" key="1">
    <citation type="submission" date="2019-03" db="EMBL/GenBank/DDBJ databases">
        <title>Sequencing the genomes of 1000 actinobacteria strains.</title>
        <authorList>
            <person name="Klenk H.-P."/>
        </authorList>
    </citation>
    <scope>NUCLEOTIDE SEQUENCE [LARGE SCALE GENOMIC DNA]</scope>
    <source>
        <strain evidence="1 2">DSM 44969</strain>
    </source>
</reference>
<dbReference type="Proteomes" id="UP000295560">
    <property type="component" value="Unassembled WGS sequence"/>
</dbReference>
<sequence length="78" mass="9035">MPPQHDGLVPALVRVGNQLGQVRWFRVIPRAGEWVNHAPVGWPRDDYEVEWVLHWAWDPDGDEERPDVSVEICLVDPE</sequence>
<name>A0A4R1HYS5_PSEEN</name>
<protein>
    <submittedName>
        <fullName evidence="1">Uncharacterized protein</fullName>
    </submittedName>
</protein>
<gene>
    <name evidence="1" type="ORF">EV378_1052</name>
</gene>
<keyword evidence="2" id="KW-1185">Reference proteome</keyword>
<dbReference type="AlphaFoldDB" id="A0A4R1HYS5"/>
<dbReference type="EMBL" id="SMFZ01000001">
    <property type="protein sequence ID" value="TCK25249.1"/>
    <property type="molecule type" value="Genomic_DNA"/>
</dbReference>
<organism evidence="1 2">
    <name type="scientific">Pseudonocardia endophytica</name>
    <dbReference type="NCBI Taxonomy" id="401976"/>
    <lineage>
        <taxon>Bacteria</taxon>
        <taxon>Bacillati</taxon>
        <taxon>Actinomycetota</taxon>
        <taxon>Actinomycetes</taxon>
        <taxon>Pseudonocardiales</taxon>
        <taxon>Pseudonocardiaceae</taxon>
        <taxon>Pseudonocardia</taxon>
    </lineage>
</organism>